<keyword evidence="4" id="KW-1185">Reference proteome</keyword>
<keyword evidence="3" id="KW-0326">Glycosidase</keyword>
<organism evidence="3 5">
    <name type="scientific">Stigmatella aurantiaca (strain DW4/3-1)</name>
    <dbReference type="NCBI Taxonomy" id="378806"/>
    <lineage>
        <taxon>Bacteria</taxon>
        <taxon>Pseudomonadati</taxon>
        <taxon>Myxococcota</taxon>
        <taxon>Myxococcia</taxon>
        <taxon>Myxococcales</taxon>
        <taxon>Cystobacterineae</taxon>
        <taxon>Archangiaceae</taxon>
        <taxon>Stigmatella</taxon>
    </lineage>
</organism>
<dbReference type="Proteomes" id="UP000032702">
    <property type="component" value="Unassembled WGS sequence"/>
</dbReference>
<gene>
    <name evidence="2" type="ordered locus">STAUR_2014</name>
    <name evidence="3" type="ORF">STIAU_2347</name>
</gene>
<dbReference type="eggNOG" id="COG1472">
    <property type="taxonomic scope" value="Bacteria"/>
</dbReference>
<dbReference type="GO" id="GO:0005975">
    <property type="term" value="P:carbohydrate metabolic process"/>
    <property type="evidence" value="ECO:0007669"/>
    <property type="project" value="InterPro"/>
</dbReference>
<dbReference type="EMBL" id="AAMD01000101">
    <property type="protein sequence ID" value="EAU64836.1"/>
    <property type="molecule type" value="Genomic_DNA"/>
</dbReference>
<dbReference type="Gene3D" id="3.40.50.1700">
    <property type="entry name" value="Glycoside hydrolase family 3 C-terminal domain"/>
    <property type="match status" value="1"/>
</dbReference>
<protein>
    <submittedName>
        <fullName evidence="2">Beta-glucosidase-like protein</fullName>
        <ecNumber evidence="2 3">3.2.1.21</ecNumber>
    </submittedName>
    <submittedName>
        <fullName evidence="3">Periplasmic beta-glucosidase/beta-xylosidase</fullName>
        <ecNumber evidence="3">3.2.1.37</ecNumber>
    </submittedName>
</protein>
<name>Q08WH3_STIAD</name>
<keyword evidence="1 3" id="KW-0378">Hydrolase</keyword>
<evidence type="ECO:0000313" key="2">
    <source>
        <dbReference type="EMBL" id="ADO69818.1"/>
    </source>
</evidence>
<dbReference type="Proteomes" id="UP000001351">
    <property type="component" value="Chromosome"/>
</dbReference>
<dbReference type="PATRIC" id="fig|378806.16.peg.3856"/>
<dbReference type="RefSeq" id="WP_002616008.1">
    <property type="nucleotide sequence ID" value="NC_014623.1"/>
</dbReference>
<evidence type="ECO:0000313" key="3">
    <source>
        <dbReference type="EMBL" id="EAU64836.1"/>
    </source>
</evidence>
<sequence length="75" mass="8059">MSVTVYMVRPAILTHLQDKVGALLGNLGVSDTTLFDVLTGKAGPEGKLPFELPSSMDVPHDTAHPLYPTAHGLRY</sequence>
<proteinExistence type="predicted"/>
<dbReference type="EC" id="3.2.1.37" evidence="3"/>
<reference evidence="3 5" key="1">
    <citation type="submission" date="2006-04" db="EMBL/GenBank/DDBJ databases">
        <authorList>
            <person name="Nierman W.C."/>
        </authorList>
    </citation>
    <scope>NUCLEOTIDE SEQUENCE [LARGE SCALE GENOMIC DNA]</scope>
    <source>
        <strain evidence="3 5">DW4/3-1</strain>
    </source>
</reference>
<dbReference type="EMBL" id="CP002271">
    <property type="protein sequence ID" value="ADO69818.1"/>
    <property type="molecule type" value="Genomic_DNA"/>
</dbReference>
<dbReference type="STRING" id="378806.STAUR_2014"/>
<dbReference type="SUPFAM" id="SSF52279">
    <property type="entry name" value="Beta-D-glucan exohydrolase, C-terminal domain"/>
    <property type="match status" value="1"/>
</dbReference>
<accession>Q08WH3</accession>
<dbReference type="GO" id="GO:0009044">
    <property type="term" value="F:xylan 1,4-beta-xylosidase activity"/>
    <property type="evidence" value="ECO:0007669"/>
    <property type="project" value="UniProtKB-EC"/>
</dbReference>
<evidence type="ECO:0000256" key="1">
    <source>
        <dbReference type="ARBA" id="ARBA00022801"/>
    </source>
</evidence>
<dbReference type="HOGENOM" id="CLU_2669316_0_0_7"/>
<dbReference type="AlphaFoldDB" id="Q08WH3"/>
<dbReference type="InterPro" id="IPR036881">
    <property type="entry name" value="Glyco_hydro_3_C_sf"/>
</dbReference>
<dbReference type="KEGG" id="sur:STAUR_2014"/>
<dbReference type="GO" id="GO:0008422">
    <property type="term" value="F:beta-glucosidase activity"/>
    <property type="evidence" value="ECO:0007669"/>
    <property type="project" value="UniProtKB-EC"/>
</dbReference>
<evidence type="ECO:0000313" key="5">
    <source>
        <dbReference type="Proteomes" id="UP000032702"/>
    </source>
</evidence>
<reference evidence="2 4" key="2">
    <citation type="journal article" date="2011" name="Mol. Biol. Evol.">
        <title>Comparative genomic analysis of fruiting body formation in Myxococcales.</title>
        <authorList>
            <person name="Huntley S."/>
            <person name="Hamann N."/>
            <person name="Wegener-Feldbrugge S."/>
            <person name="Treuner-Lange A."/>
            <person name="Kube M."/>
            <person name="Reinhardt R."/>
            <person name="Klages S."/>
            <person name="Muller R."/>
            <person name="Ronning C.M."/>
            <person name="Nierman W.C."/>
            <person name="Sogaard-Andersen L."/>
        </authorList>
    </citation>
    <scope>NUCLEOTIDE SEQUENCE [LARGE SCALE GENOMIC DNA]</scope>
    <source>
        <strain evidence="2 4">DW4/3-1</strain>
    </source>
</reference>
<evidence type="ECO:0000313" key="4">
    <source>
        <dbReference type="Proteomes" id="UP000001351"/>
    </source>
</evidence>
<dbReference type="OrthoDB" id="9781691at2"/>
<dbReference type="EC" id="3.2.1.21" evidence="2 3"/>